<accession>D5ED87</accession>
<dbReference type="PROSITE" id="PS00455">
    <property type="entry name" value="AMP_BINDING"/>
    <property type="match status" value="1"/>
</dbReference>
<evidence type="ECO:0000259" key="5">
    <source>
        <dbReference type="Pfam" id="PF13193"/>
    </source>
</evidence>
<dbReference type="KEGG" id="aco:Amico_0376"/>
<dbReference type="Gene3D" id="3.30.300.30">
    <property type="match status" value="1"/>
</dbReference>
<evidence type="ECO:0000256" key="1">
    <source>
        <dbReference type="ARBA" id="ARBA00006432"/>
    </source>
</evidence>
<dbReference type="GO" id="GO:0031956">
    <property type="term" value="F:medium-chain fatty acid-CoA ligase activity"/>
    <property type="evidence" value="ECO:0007669"/>
    <property type="project" value="TreeGrafter"/>
</dbReference>
<dbReference type="AlphaFoldDB" id="D5ED87"/>
<dbReference type="InterPro" id="IPR025110">
    <property type="entry name" value="AMP-bd_C"/>
</dbReference>
<dbReference type="InterPro" id="IPR042099">
    <property type="entry name" value="ANL_N_sf"/>
</dbReference>
<proteinExistence type="inferred from homology"/>
<evidence type="ECO:0000256" key="2">
    <source>
        <dbReference type="ARBA" id="ARBA00022598"/>
    </source>
</evidence>
<dbReference type="STRING" id="572547.Amico_0376"/>
<evidence type="ECO:0000313" key="6">
    <source>
        <dbReference type="EMBL" id="ADE56519.1"/>
    </source>
</evidence>
<feature type="transmembrane region" description="Helical" evidence="3">
    <location>
        <begin position="234"/>
        <end position="258"/>
    </location>
</feature>
<dbReference type="InterPro" id="IPR000873">
    <property type="entry name" value="AMP-dep_synth/lig_dom"/>
</dbReference>
<evidence type="ECO:0000259" key="4">
    <source>
        <dbReference type="Pfam" id="PF00501"/>
    </source>
</evidence>
<organism evidence="6 7">
    <name type="scientific">Aminobacterium colombiense (strain DSM 12261 / ALA-1)</name>
    <dbReference type="NCBI Taxonomy" id="572547"/>
    <lineage>
        <taxon>Bacteria</taxon>
        <taxon>Thermotogati</taxon>
        <taxon>Synergistota</taxon>
        <taxon>Synergistia</taxon>
        <taxon>Synergistales</taxon>
        <taxon>Aminobacteriaceae</taxon>
        <taxon>Aminobacterium</taxon>
    </lineage>
</organism>
<evidence type="ECO:0000313" key="7">
    <source>
        <dbReference type="Proteomes" id="UP000002366"/>
    </source>
</evidence>
<dbReference type="Pfam" id="PF00501">
    <property type="entry name" value="AMP-binding"/>
    <property type="match status" value="1"/>
</dbReference>
<gene>
    <name evidence="6" type="ordered locus">Amico_0376</name>
</gene>
<dbReference type="EMBL" id="CP001997">
    <property type="protein sequence ID" value="ADE56519.1"/>
    <property type="molecule type" value="Genomic_DNA"/>
</dbReference>
<keyword evidence="2 6" id="KW-0436">Ligase</keyword>
<sequence>MEKNLGDVVKDFSREAPDRDYIWWNGEWWSRKRFQDTVESIEKVLIEAGFKAGQRVVTLLPNCPLLLALSAACWRQQGAVVPLNMLAGPQSLARSIAHAEPFVIVVSEGVTPLGMETLKKVAVPVIAGNLLGTLPSFSGICQTPCDEDVAVLFYTSGTTGLPKAVPLTHGNIYSNIEAAAQHFSAFKPEECVMLNALPNFHTLGYSTSGLLPLLKGARQVVIPSFMPPERALQAISAAGVNFIIGVPAMIALLVAAAAKGRIEVPRHISTIVSGGDRFPVSLDERVRSTFGVNVMEGYGLTECSPVVAVNPDSLRRKIGTVGTFLPGFEYELRDENNNPVPGKKEGILWLKGPSVVREYFRDPENTALKFQNGWFDTGDLVRIDDEGYVTIVDRVSDIIIVGGFNVYPQEVEEILTNYPGVKEAAVVGVSHSVSGQIVKAYIIRSNPDITIKELMSYCKGQLAHYKVPRIYKFVDDFPRNSLGKVLRRQLREG</sequence>
<feature type="domain" description="AMP-binding enzyme C-terminal" evidence="5">
    <location>
        <begin position="410"/>
        <end position="484"/>
    </location>
</feature>
<keyword evidence="3" id="KW-0472">Membrane</keyword>
<keyword evidence="3" id="KW-0812">Transmembrane</keyword>
<dbReference type="PANTHER" id="PTHR43201">
    <property type="entry name" value="ACYL-COA SYNTHETASE"/>
    <property type="match status" value="1"/>
</dbReference>
<keyword evidence="3" id="KW-1133">Transmembrane helix</keyword>
<reference evidence="6 7" key="1">
    <citation type="journal article" date="2010" name="Stand. Genomic Sci.">
        <title>Complete genome sequence of Aminobacterium colombiense type strain (ALA-1).</title>
        <authorList>
            <person name="Chertkov O."/>
            <person name="Sikorski J."/>
            <person name="Brambilla E."/>
            <person name="Lapidus A."/>
            <person name="Copeland A."/>
            <person name="Glavina Del Rio T."/>
            <person name="Nolan M."/>
            <person name="Lucas S."/>
            <person name="Tice H."/>
            <person name="Cheng J.F."/>
            <person name="Han C."/>
            <person name="Detter J.C."/>
            <person name="Bruce D."/>
            <person name="Tapia R."/>
            <person name="Goodwin L."/>
            <person name="Pitluck S."/>
            <person name="Liolios K."/>
            <person name="Ivanova N."/>
            <person name="Mavromatis K."/>
            <person name="Ovchinnikova G."/>
            <person name="Pati A."/>
            <person name="Chen A."/>
            <person name="Palaniappan K."/>
            <person name="Land M."/>
            <person name="Hauser L."/>
            <person name="Chang Y.J."/>
            <person name="Jeffries C.D."/>
            <person name="Spring S."/>
            <person name="Rohde M."/>
            <person name="Goker M."/>
            <person name="Bristow J."/>
            <person name="Eisen J.A."/>
            <person name="Markowitz V."/>
            <person name="Hugenholtz P."/>
            <person name="Kyrpides N.C."/>
            <person name="Klenk H.P."/>
        </authorList>
    </citation>
    <scope>NUCLEOTIDE SEQUENCE [LARGE SCALE GENOMIC DNA]</scope>
    <source>
        <strain evidence="7">DSM 12261 / ALA-1</strain>
    </source>
</reference>
<dbReference type="Gene3D" id="3.40.50.12780">
    <property type="entry name" value="N-terminal domain of ligase-like"/>
    <property type="match status" value="1"/>
</dbReference>
<dbReference type="InterPro" id="IPR045851">
    <property type="entry name" value="AMP-bd_C_sf"/>
</dbReference>
<dbReference type="HOGENOM" id="CLU_000022_59_0_0"/>
<evidence type="ECO:0000256" key="3">
    <source>
        <dbReference type="SAM" id="Phobius"/>
    </source>
</evidence>
<protein>
    <submittedName>
        <fullName evidence="6">AMP-dependent synthetase and ligase</fullName>
    </submittedName>
</protein>
<dbReference type="Pfam" id="PF13193">
    <property type="entry name" value="AMP-binding_C"/>
    <property type="match status" value="1"/>
</dbReference>
<feature type="domain" description="AMP-dependent synthetase/ligase" evidence="4">
    <location>
        <begin position="13"/>
        <end position="360"/>
    </location>
</feature>
<dbReference type="Proteomes" id="UP000002366">
    <property type="component" value="Chromosome"/>
</dbReference>
<dbReference type="SUPFAM" id="SSF56801">
    <property type="entry name" value="Acetyl-CoA synthetase-like"/>
    <property type="match status" value="1"/>
</dbReference>
<dbReference type="eggNOG" id="COG0318">
    <property type="taxonomic scope" value="Bacteria"/>
</dbReference>
<dbReference type="RefSeq" id="WP_013047785.1">
    <property type="nucleotide sequence ID" value="NC_014011.1"/>
</dbReference>
<dbReference type="OrthoDB" id="9778383at2"/>
<dbReference type="PANTHER" id="PTHR43201:SF5">
    <property type="entry name" value="MEDIUM-CHAIN ACYL-COA LIGASE ACSF2, MITOCHONDRIAL"/>
    <property type="match status" value="1"/>
</dbReference>
<dbReference type="GO" id="GO:0006631">
    <property type="term" value="P:fatty acid metabolic process"/>
    <property type="evidence" value="ECO:0007669"/>
    <property type="project" value="TreeGrafter"/>
</dbReference>
<keyword evidence="7" id="KW-1185">Reference proteome</keyword>
<name>D5ED87_AMICL</name>
<comment type="similarity">
    <text evidence="1">Belongs to the ATP-dependent AMP-binding enzyme family.</text>
</comment>
<dbReference type="InterPro" id="IPR020845">
    <property type="entry name" value="AMP-binding_CS"/>
</dbReference>